<reference evidence="3" key="1">
    <citation type="submission" date="2022-06" db="EMBL/GenBank/DDBJ databases">
        <authorList>
            <person name="Berger JAMES D."/>
            <person name="Berger JAMES D."/>
        </authorList>
    </citation>
    <scope>NUCLEOTIDE SEQUENCE [LARGE SCALE GENOMIC DNA]</scope>
</reference>
<dbReference type="Pfam" id="PF26215">
    <property type="entry name" value="HTH_animal"/>
    <property type="match status" value="1"/>
</dbReference>
<dbReference type="PANTHER" id="PTHR21301:SF10">
    <property type="entry name" value="REVERSE TRANSCRIPTASE DOMAIN-CONTAINING PROTEIN"/>
    <property type="match status" value="1"/>
</dbReference>
<dbReference type="InterPro" id="IPR043502">
    <property type="entry name" value="DNA/RNA_pol_sf"/>
</dbReference>
<feature type="domain" description="Reverse transcriptase" evidence="1">
    <location>
        <begin position="207"/>
        <end position="401"/>
    </location>
</feature>
<protein>
    <recommendedName>
        <fullName evidence="5">Reverse transcriptase domain-containing protein</fullName>
    </recommendedName>
</protein>
<dbReference type="InterPro" id="IPR058912">
    <property type="entry name" value="HTH_animal"/>
</dbReference>
<dbReference type="Pfam" id="PF00078">
    <property type="entry name" value="RVT_1"/>
    <property type="match status" value="1"/>
</dbReference>
<evidence type="ECO:0000313" key="4">
    <source>
        <dbReference type="WBParaSite" id="SRDH1_8750.1"/>
    </source>
</evidence>
<keyword evidence="3" id="KW-1185">Reference proteome</keyword>
<dbReference type="AlphaFoldDB" id="A0AA85GB50"/>
<reference evidence="4" key="2">
    <citation type="submission" date="2023-11" db="UniProtKB">
        <authorList>
            <consortium name="WormBaseParasite"/>
        </authorList>
    </citation>
    <scope>IDENTIFICATION</scope>
</reference>
<evidence type="ECO:0000259" key="2">
    <source>
        <dbReference type="Pfam" id="PF26215"/>
    </source>
</evidence>
<accession>A0AA85GB50</accession>
<feature type="domain" description="Helix-turn-helix" evidence="2">
    <location>
        <begin position="436"/>
        <end position="493"/>
    </location>
</feature>
<evidence type="ECO:0008006" key="5">
    <source>
        <dbReference type="Google" id="ProtNLM"/>
    </source>
</evidence>
<evidence type="ECO:0000313" key="3">
    <source>
        <dbReference type="Proteomes" id="UP000050792"/>
    </source>
</evidence>
<evidence type="ECO:0000259" key="1">
    <source>
        <dbReference type="Pfam" id="PF00078"/>
    </source>
</evidence>
<organism evidence="3 4">
    <name type="scientific">Schistosoma rodhaini</name>
    <dbReference type="NCBI Taxonomy" id="6188"/>
    <lineage>
        <taxon>Eukaryota</taxon>
        <taxon>Metazoa</taxon>
        <taxon>Spiralia</taxon>
        <taxon>Lophotrochozoa</taxon>
        <taxon>Platyhelminthes</taxon>
        <taxon>Trematoda</taxon>
        <taxon>Digenea</taxon>
        <taxon>Strigeidida</taxon>
        <taxon>Schistosomatoidea</taxon>
        <taxon>Schistosomatidae</taxon>
        <taxon>Schistosoma</taxon>
    </lineage>
</organism>
<dbReference type="Proteomes" id="UP000050792">
    <property type="component" value="Unassembled WGS sequence"/>
</dbReference>
<dbReference type="SUPFAM" id="SSF56672">
    <property type="entry name" value="DNA/RNA polymerases"/>
    <property type="match status" value="1"/>
</dbReference>
<dbReference type="WBParaSite" id="SRDH1_8750.1">
    <property type="protein sequence ID" value="SRDH1_8750.1"/>
    <property type="gene ID" value="SRDH1_8750"/>
</dbReference>
<dbReference type="PANTHER" id="PTHR21301">
    <property type="entry name" value="REVERSE TRANSCRIPTASE"/>
    <property type="match status" value="1"/>
</dbReference>
<dbReference type="InterPro" id="IPR000477">
    <property type="entry name" value="RT_dom"/>
</dbReference>
<proteinExistence type="predicted"/>
<sequence>MKSLKQTEIQASFPESPEKYVFNYSSITLSTIQLQALSLGPKFCSTSTNIDELNAKIQFESLIRQTNDLIPVSNKDFEHFKTTLVDCCNQYVNKIPTVSRLLTKTHKSQLSDLWKNHDLVLCRPDKGAGIVLMDRPDYISKMSSILSDPVKFSKETVQNDITEKTEQMLIKILKKMKDEFIINCDLFEHLKPSGSVVPRLYGLPKVHKNNVPLRPILDMNNSPYHSIAKWLVDILQPVKNHINKYNALDSFEFVDSIRNINVMGKKMLSLDVMSLFTNVPLTETICFLCDYIENNNLEICIPKHYLKELLLRCTLNVQFKFNDGFYRQTDGVAMGSPLGPLLADCFMANLENSALRQIIEKFHLYKRYMDDTFIICDDNMDHNEILNIFNNCHPSIQFTLEAESNHEFHFLDVHLKRLPDGYLQRSMYRKPTWNGQYTNFHSWVPLSRKRNLIHSLSSRIKRICSSDTINEELLHLRQTLIKNGYPPRFVDSNLTSRRQQQITLTVQKKTLFMNMEFKGDTAAEILNKRISKTLNKTFYTAKLRIVFSSRPTIRGCVKDKLSLWATSMCIYKFTCSCGARYIGRTKRSLSKRISEHYPAWLLKGECKKITSSIQEHLINCGHIAPKETSFKIIYRVKGTGSKGGRINILCTAEALAIHELKPELCVQKRFVQPLTLPWP</sequence>
<name>A0AA85GB50_9TREM</name>